<gene>
    <name evidence="2" type="ORF">KR093_010462</name>
</gene>
<dbReference type="AlphaFoldDB" id="A0AAD4K8X4"/>
<sequence>WFNKVCTQCREQFPSSNLDDHSYDQIGKSPEKLITAEECYTSMKRSAESDSESVGNFIQDDIWWKIPMVLLICGAILILLMSFCFLCQKFSEKIQGQVSHRVDIEVCERER</sequence>
<dbReference type="Proteomes" id="UP001200034">
    <property type="component" value="Unassembled WGS sequence"/>
</dbReference>
<feature type="transmembrane region" description="Helical" evidence="1">
    <location>
        <begin position="62"/>
        <end position="87"/>
    </location>
</feature>
<keyword evidence="1" id="KW-1133">Transmembrane helix</keyword>
<reference evidence="2" key="1">
    <citation type="journal article" date="2021" name="Mol. Ecol. Resour.">
        <title>Phylogenomic analyses of the genus Drosophila reveals genomic signals of climate adaptation.</title>
        <authorList>
            <person name="Li F."/>
            <person name="Rane R.V."/>
            <person name="Luria V."/>
            <person name="Xiong Z."/>
            <person name="Chen J."/>
            <person name="Li Z."/>
            <person name="Catullo R.A."/>
            <person name="Griffin P.C."/>
            <person name="Schiffer M."/>
            <person name="Pearce S."/>
            <person name="Lee S.F."/>
            <person name="McElroy K."/>
            <person name="Stocker A."/>
            <person name="Shirriffs J."/>
            <person name="Cockerell F."/>
            <person name="Coppin C."/>
            <person name="Sgro C.M."/>
            <person name="Karger A."/>
            <person name="Cain J.W."/>
            <person name="Weber J.A."/>
            <person name="Santpere G."/>
            <person name="Kirschner M.W."/>
            <person name="Hoffmann A.A."/>
            <person name="Oakeshott J.G."/>
            <person name="Zhang G."/>
        </authorList>
    </citation>
    <scope>NUCLEOTIDE SEQUENCE</scope>
    <source>
        <strain evidence="2">BGI-SZ-2011g</strain>
    </source>
</reference>
<proteinExistence type="predicted"/>
<feature type="non-terminal residue" evidence="2">
    <location>
        <position position="1"/>
    </location>
</feature>
<keyword evidence="1" id="KW-0472">Membrane</keyword>
<organism evidence="2 3">
    <name type="scientific">Drosophila rubida</name>
    <dbReference type="NCBI Taxonomy" id="30044"/>
    <lineage>
        <taxon>Eukaryota</taxon>
        <taxon>Metazoa</taxon>
        <taxon>Ecdysozoa</taxon>
        <taxon>Arthropoda</taxon>
        <taxon>Hexapoda</taxon>
        <taxon>Insecta</taxon>
        <taxon>Pterygota</taxon>
        <taxon>Neoptera</taxon>
        <taxon>Endopterygota</taxon>
        <taxon>Diptera</taxon>
        <taxon>Brachycera</taxon>
        <taxon>Muscomorpha</taxon>
        <taxon>Ephydroidea</taxon>
        <taxon>Drosophilidae</taxon>
        <taxon>Drosophila</taxon>
    </lineage>
</organism>
<evidence type="ECO:0000256" key="1">
    <source>
        <dbReference type="SAM" id="Phobius"/>
    </source>
</evidence>
<evidence type="ECO:0000313" key="3">
    <source>
        <dbReference type="Proteomes" id="UP001200034"/>
    </source>
</evidence>
<name>A0AAD4K8X4_9MUSC</name>
<keyword evidence="3" id="KW-1185">Reference proteome</keyword>
<comment type="caution">
    <text evidence="2">The sequence shown here is derived from an EMBL/GenBank/DDBJ whole genome shotgun (WGS) entry which is preliminary data.</text>
</comment>
<protein>
    <submittedName>
        <fullName evidence="2">Uncharacterized protein</fullName>
    </submittedName>
</protein>
<accession>A0AAD4K8X4</accession>
<evidence type="ECO:0000313" key="2">
    <source>
        <dbReference type="EMBL" id="KAH8378264.1"/>
    </source>
</evidence>
<dbReference type="EMBL" id="JAJJHW010001127">
    <property type="protein sequence ID" value="KAH8378264.1"/>
    <property type="molecule type" value="Genomic_DNA"/>
</dbReference>
<keyword evidence="1" id="KW-0812">Transmembrane</keyword>
<feature type="non-terminal residue" evidence="2">
    <location>
        <position position="111"/>
    </location>
</feature>